<dbReference type="EC" id="4.1.1.5" evidence="4"/>
<dbReference type="Gene3D" id="3.30.1330.80">
    <property type="entry name" value="Hypothetical protein, similar to alpha- acetolactate decarboxylase, domain 2"/>
    <property type="match status" value="2"/>
</dbReference>
<evidence type="ECO:0000256" key="1">
    <source>
        <dbReference type="ARBA" id="ARBA00001784"/>
    </source>
</evidence>
<keyword evidence="7" id="KW-0005">Acetoin biosynthesis</keyword>
<comment type="catalytic activity">
    <reaction evidence="1">
        <text>(2S)-2-acetolactate + H(+) = (R)-acetoin + CO2</text>
        <dbReference type="Rhea" id="RHEA:21580"/>
        <dbReference type="ChEBI" id="CHEBI:15378"/>
        <dbReference type="ChEBI" id="CHEBI:15686"/>
        <dbReference type="ChEBI" id="CHEBI:16526"/>
        <dbReference type="ChEBI" id="CHEBI:58476"/>
        <dbReference type="EC" id="4.1.1.5"/>
    </reaction>
</comment>
<sequence length="240" mass="24813">MRKSLIAALAVAFLAISASPSAASPLPQPRGWVAQIGTLAYLTTPNYSGLAPISMATSQATLGVGTFNHLSGELILVDGVLFRVSINGRPSVVPATRTTPFIQAIKFRPQLSLRIPAGTACADLLPIIDDAVGTTSGVVALRVEGSFRRLQTRSVEGQSEPYPPFPDVVAQQTLFTLDGLAATLVGFRSGPDLAGLSPVGVHLHGVTSDLQAGGHVVSCVAGKGVKIQLQVTKGIRVLGS</sequence>
<evidence type="ECO:0000313" key="9">
    <source>
        <dbReference type="EMBL" id="CAB4931782.1"/>
    </source>
</evidence>
<dbReference type="Pfam" id="PF03306">
    <property type="entry name" value="AAL_decarboxy"/>
    <property type="match status" value="1"/>
</dbReference>
<dbReference type="GO" id="GO:0047605">
    <property type="term" value="F:acetolactate decarboxylase activity"/>
    <property type="evidence" value="ECO:0007669"/>
    <property type="project" value="UniProtKB-EC"/>
</dbReference>
<proteinExistence type="inferred from homology"/>
<keyword evidence="8" id="KW-0456">Lyase</keyword>
<reference evidence="9" key="1">
    <citation type="submission" date="2020-05" db="EMBL/GenBank/DDBJ databases">
        <authorList>
            <person name="Chiriac C."/>
            <person name="Salcher M."/>
            <person name="Ghai R."/>
            <person name="Kavagutti S V."/>
        </authorList>
    </citation>
    <scope>NUCLEOTIDE SEQUENCE</scope>
</reference>
<keyword evidence="6" id="KW-0210">Decarboxylase</keyword>
<name>A0A6J7INA2_9ZZZZ</name>
<evidence type="ECO:0000256" key="2">
    <source>
        <dbReference type="ARBA" id="ARBA00005170"/>
    </source>
</evidence>
<dbReference type="PANTHER" id="PTHR35524">
    <property type="entry name" value="ALPHA-ACETOLACTATE DECARBOXYLASE"/>
    <property type="match status" value="1"/>
</dbReference>
<comment type="pathway">
    <text evidence="2">Polyol metabolism; (R,R)-butane-2,3-diol biosynthesis; (R,R)-butane-2,3-diol from pyruvate: step 2/3.</text>
</comment>
<dbReference type="UniPathway" id="UPA00626">
    <property type="reaction ID" value="UER00678"/>
</dbReference>
<protein>
    <recommendedName>
        <fullName evidence="5">Alpha-acetolactate decarboxylase</fullName>
        <ecNumber evidence="4">4.1.1.5</ecNumber>
    </recommendedName>
</protein>
<accession>A0A6J7INA2</accession>
<evidence type="ECO:0000256" key="3">
    <source>
        <dbReference type="ARBA" id="ARBA00007106"/>
    </source>
</evidence>
<dbReference type="EMBL" id="CAFBMR010000147">
    <property type="protein sequence ID" value="CAB4931782.1"/>
    <property type="molecule type" value="Genomic_DNA"/>
</dbReference>
<comment type="similarity">
    <text evidence="3">Belongs to the alpha-acetolactate decarboxylase family.</text>
</comment>
<organism evidence="9">
    <name type="scientific">freshwater metagenome</name>
    <dbReference type="NCBI Taxonomy" id="449393"/>
    <lineage>
        <taxon>unclassified sequences</taxon>
        <taxon>metagenomes</taxon>
        <taxon>ecological metagenomes</taxon>
    </lineage>
</organism>
<dbReference type="PANTHER" id="PTHR35524:SF1">
    <property type="entry name" value="ALPHA-ACETOLACTATE DECARBOXYLASE"/>
    <property type="match status" value="1"/>
</dbReference>
<evidence type="ECO:0000256" key="6">
    <source>
        <dbReference type="ARBA" id="ARBA00022793"/>
    </source>
</evidence>
<dbReference type="AlphaFoldDB" id="A0A6J7INA2"/>
<gene>
    <name evidence="9" type="ORF">UFOPK3610_01973</name>
</gene>
<evidence type="ECO:0000256" key="7">
    <source>
        <dbReference type="ARBA" id="ARBA00023061"/>
    </source>
</evidence>
<dbReference type="CDD" id="cd17299">
    <property type="entry name" value="acetolactate_decarboxylase"/>
    <property type="match status" value="1"/>
</dbReference>
<evidence type="ECO:0000256" key="8">
    <source>
        <dbReference type="ARBA" id="ARBA00023239"/>
    </source>
</evidence>
<dbReference type="InterPro" id="IPR005128">
    <property type="entry name" value="Acetolactate_a_deCO2ase"/>
</dbReference>
<dbReference type="SUPFAM" id="SSF117856">
    <property type="entry name" value="AF0104/ALDC/Ptd012-like"/>
    <property type="match status" value="1"/>
</dbReference>
<evidence type="ECO:0000256" key="4">
    <source>
        <dbReference type="ARBA" id="ARBA00013204"/>
    </source>
</evidence>
<evidence type="ECO:0000256" key="5">
    <source>
        <dbReference type="ARBA" id="ARBA00020164"/>
    </source>
</evidence>
<dbReference type="GO" id="GO:0045151">
    <property type="term" value="P:acetoin biosynthetic process"/>
    <property type="evidence" value="ECO:0007669"/>
    <property type="project" value="UniProtKB-KW"/>
</dbReference>